<evidence type="ECO:0000256" key="1">
    <source>
        <dbReference type="SAM" id="MobiDB-lite"/>
    </source>
</evidence>
<accession>A0A6G1GVS0</accession>
<dbReference type="EMBL" id="ML977165">
    <property type="protein sequence ID" value="KAF1984897.1"/>
    <property type="molecule type" value="Genomic_DNA"/>
</dbReference>
<feature type="non-terminal residue" evidence="2">
    <location>
        <position position="1"/>
    </location>
</feature>
<reference evidence="2" key="1">
    <citation type="journal article" date="2020" name="Stud. Mycol.">
        <title>101 Dothideomycetes genomes: a test case for predicting lifestyles and emergence of pathogens.</title>
        <authorList>
            <person name="Haridas S."/>
            <person name="Albert R."/>
            <person name="Binder M."/>
            <person name="Bloem J."/>
            <person name="Labutti K."/>
            <person name="Salamov A."/>
            <person name="Andreopoulos B."/>
            <person name="Baker S."/>
            <person name="Barry K."/>
            <person name="Bills G."/>
            <person name="Bluhm B."/>
            <person name="Cannon C."/>
            <person name="Castanera R."/>
            <person name="Culley D."/>
            <person name="Daum C."/>
            <person name="Ezra D."/>
            <person name="Gonzalez J."/>
            <person name="Henrissat B."/>
            <person name="Kuo A."/>
            <person name="Liang C."/>
            <person name="Lipzen A."/>
            <person name="Lutzoni F."/>
            <person name="Magnuson J."/>
            <person name="Mondo S."/>
            <person name="Nolan M."/>
            <person name="Ohm R."/>
            <person name="Pangilinan J."/>
            <person name="Park H.-J."/>
            <person name="Ramirez L."/>
            <person name="Alfaro M."/>
            <person name="Sun H."/>
            <person name="Tritt A."/>
            <person name="Yoshinaga Y."/>
            <person name="Zwiers L.-H."/>
            <person name="Turgeon B."/>
            <person name="Goodwin S."/>
            <person name="Spatafora J."/>
            <person name="Crous P."/>
            <person name="Grigoriev I."/>
        </authorList>
    </citation>
    <scope>NUCLEOTIDE SEQUENCE</scope>
    <source>
        <strain evidence="2">CBS 113979</strain>
    </source>
</reference>
<sequence>MADPYWSSRTSEMIKFNADDHDKKYLIYPCCWKKGDDPDCNGQPHVAKLPKRPRLAELARKAIESRTNILRDISNTGNLGAGKGKGKDKEAPTGIKEPLTIPVKRFRT</sequence>
<evidence type="ECO:0000313" key="2">
    <source>
        <dbReference type="EMBL" id="KAF1984897.1"/>
    </source>
</evidence>
<keyword evidence="3" id="KW-1185">Reference proteome</keyword>
<dbReference type="AlphaFoldDB" id="A0A6G1GVS0"/>
<organism evidence="2 3">
    <name type="scientific">Aulographum hederae CBS 113979</name>
    <dbReference type="NCBI Taxonomy" id="1176131"/>
    <lineage>
        <taxon>Eukaryota</taxon>
        <taxon>Fungi</taxon>
        <taxon>Dikarya</taxon>
        <taxon>Ascomycota</taxon>
        <taxon>Pezizomycotina</taxon>
        <taxon>Dothideomycetes</taxon>
        <taxon>Pleosporomycetidae</taxon>
        <taxon>Aulographales</taxon>
        <taxon>Aulographaceae</taxon>
    </lineage>
</organism>
<evidence type="ECO:0000313" key="3">
    <source>
        <dbReference type="Proteomes" id="UP000800041"/>
    </source>
</evidence>
<name>A0A6G1GVS0_9PEZI</name>
<proteinExistence type="predicted"/>
<protein>
    <submittedName>
        <fullName evidence="2">Uncharacterized protein</fullName>
    </submittedName>
</protein>
<gene>
    <name evidence="2" type="ORF">K402DRAFT_395266</name>
</gene>
<feature type="region of interest" description="Disordered" evidence="1">
    <location>
        <begin position="73"/>
        <end position="108"/>
    </location>
</feature>
<dbReference type="Proteomes" id="UP000800041">
    <property type="component" value="Unassembled WGS sequence"/>
</dbReference>